<dbReference type="InterPro" id="IPR035309">
    <property type="entry name" value="PSME4"/>
</dbReference>
<evidence type="ECO:0000313" key="15">
    <source>
        <dbReference type="Proteomes" id="UP000054007"/>
    </source>
</evidence>
<feature type="domain" description="Proteasome activator complex subunit 4 C-terminal" evidence="11">
    <location>
        <begin position="1907"/>
        <end position="1994"/>
    </location>
</feature>
<dbReference type="InterPro" id="IPR032430">
    <property type="entry name" value="Blm10_mid"/>
</dbReference>
<accession>A0A0D7BBG2</accession>
<evidence type="ECO:0008006" key="16">
    <source>
        <dbReference type="Google" id="ProtNLM"/>
    </source>
</evidence>
<evidence type="ECO:0000313" key="14">
    <source>
        <dbReference type="EMBL" id="KIY67585.1"/>
    </source>
</evidence>
<keyword evidence="5" id="KW-0677">Repeat</keyword>
<dbReference type="Gene3D" id="1.25.10.10">
    <property type="entry name" value="Leucine-rich Repeat Variant"/>
    <property type="match status" value="1"/>
</dbReference>
<evidence type="ECO:0000259" key="12">
    <source>
        <dbReference type="Pfam" id="PF16507"/>
    </source>
</evidence>
<evidence type="ECO:0000259" key="11">
    <source>
        <dbReference type="Pfam" id="PF11919"/>
    </source>
</evidence>
<dbReference type="PROSITE" id="PS50077">
    <property type="entry name" value="HEAT_REPEAT"/>
    <property type="match status" value="1"/>
</dbReference>
<dbReference type="InterPro" id="IPR021133">
    <property type="entry name" value="HEAT_type_2"/>
</dbReference>
<evidence type="ECO:0000259" key="13">
    <source>
        <dbReference type="Pfam" id="PF23096"/>
    </source>
</evidence>
<evidence type="ECO:0000256" key="3">
    <source>
        <dbReference type="ARBA" id="ARBA00005739"/>
    </source>
</evidence>
<keyword evidence="8" id="KW-0539">Nucleus</keyword>
<feature type="domain" description="Proteasome activator complex subunit 4-like HEAT repeat-like" evidence="13">
    <location>
        <begin position="1414"/>
        <end position="1605"/>
    </location>
</feature>
<dbReference type="GO" id="GO:0016504">
    <property type="term" value="F:peptidase activator activity"/>
    <property type="evidence" value="ECO:0007669"/>
    <property type="project" value="InterPro"/>
</dbReference>
<dbReference type="GO" id="GO:0070628">
    <property type="term" value="F:proteasome binding"/>
    <property type="evidence" value="ECO:0007669"/>
    <property type="project" value="InterPro"/>
</dbReference>
<proteinExistence type="inferred from homology"/>
<comment type="similarity">
    <text evidence="3">Belongs to the BLM10 family.</text>
</comment>
<dbReference type="Pfam" id="PF11919">
    <property type="entry name" value="PSME4_C"/>
    <property type="match status" value="1"/>
</dbReference>
<dbReference type="Pfam" id="PF23096">
    <property type="entry name" value="HEAT_PSME4"/>
    <property type="match status" value="1"/>
</dbReference>
<gene>
    <name evidence="14" type="ORF">CYLTODRAFT_490498</name>
</gene>
<reference evidence="14 15" key="1">
    <citation type="journal article" date="2015" name="Fungal Genet. Biol.">
        <title>Evolution of novel wood decay mechanisms in Agaricales revealed by the genome sequences of Fistulina hepatica and Cylindrobasidium torrendii.</title>
        <authorList>
            <person name="Floudas D."/>
            <person name="Held B.W."/>
            <person name="Riley R."/>
            <person name="Nagy L.G."/>
            <person name="Koehler G."/>
            <person name="Ransdell A.S."/>
            <person name="Younus H."/>
            <person name="Chow J."/>
            <person name="Chiniquy J."/>
            <person name="Lipzen A."/>
            <person name="Tritt A."/>
            <person name="Sun H."/>
            <person name="Haridas S."/>
            <person name="LaButti K."/>
            <person name="Ohm R.A."/>
            <person name="Kues U."/>
            <person name="Blanchette R.A."/>
            <person name="Grigoriev I.V."/>
            <person name="Minto R.E."/>
            <person name="Hibbett D.S."/>
        </authorList>
    </citation>
    <scope>NUCLEOTIDE SEQUENCE [LARGE SCALE GENOMIC DNA]</scope>
    <source>
        <strain evidence="14 15">FP15055 ss-10</strain>
    </source>
</reference>
<evidence type="ECO:0000256" key="6">
    <source>
        <dbReference type="ARBA" id="ARBA00022763"/>
    </source>
</evidence>
<keyword evidence="7" id="KW-0234">DNA repair</keyword>
<evidence type="ECO:0000256" key="8">
    <source>
        <dbReference type="ARBA" id="ARBA00023242"/>
    </source>
</evidence>
<keyword evidence="4" id="KW-0963">Cytoplasm</keyword>
<dbReference type="InterPro" id="IPR011989">
    <property type="entry name" value="ARM-like"/>
</dbReference>
<dbReference type="Pfam" id="PF16507">
    <property type="entry name" value="HEAT_PSME4_mid"/>
    <property type="match status" value="1"/>
</dbReference>
<dbReference type="PANTHER" id="PTHR32170:SF3">
    <property type="entry name" value="PROTEASOME ACTIVATOR COMPLEX SUBUNIT 4"/>
    <property type="match status" value="1"/>
</dbReference>
<comment type="subcellular location">
    <subcellularLocation>
        <location evidence="2">Cytoplasm</location>
    </subcellularLocation>
    <subcellularLocation>
        <location evidence="1">Nucleus speckle</location>
    </subcellularLocation>
</comment>
<dbReference type="GO" id="GO:0005829">
    <property type="term" value="C:cytosol"/>
    <property type="evidence" value="ECO:0007669"/>
    <property type="project" value="TreeGrafter"/>
</dbReference>
<evidence type="ECO:0000256" key="10">
    <source>
        <dbReference type="SAM" id="MobiDB-lite"/>
    </source>
</evidence>
<feature type="region of interest" description="Disordered" evidence="10">
    <location>
        <begin position="264"/>
        <end position="292"/>
    </location>
</feature>
<feature type="repeat" description="HEAT" evidence="9">
    <location>
        <begin position="1842"/>
        <end position="1880"/>
    </location>
</feature>
<evidence type="ECO:0000256" key="4">
    <source>
        <dbReference type="ARBA" id="ARBA00022490"/>
    </source>
</evidence>
<evidence type="ECO:0000256" key="2">
    <source>
        <dbReference type="ARBA" id="ARBA00004496"/>
    </source>
</evidence>
<dbReference type="GO" id="GO:0010499">
    <property type="term" value="P:proteasomal ubiquitin-independent protein catabolic process"/>
    <property type="evidence" value="ECO:0007669"/>
    <property type="project" value="TreeGrafter"/>
</dbReference>
<evidence type="ECO:0000256" key="1">
    <source>
        <dbReference type="ARBA" id="ARBA00004324"/>
    </source>
</evidence>
<dbReference type="InterPro" id="IPR016024">
    <property type="entry name" value="ARM-type_fold"/>
</dbReference>
<keyword evidence="15" id="KW-1185">Reference proteome</keyword>
<evidence type="ECO:0000256" key="5">
    <source>
        <dbReference type="ARBA" id="ARBA00022737"/>
    </source>
</evidence>
<evidence type="ECO:0000256" key="7">
    <source>
        <dbReference type="ARBA" id="ARBA00023204"/>
    </source>
</evidence>
<dbReference type="EMBL" id="KN880522">
    <property type="protein sequence ID" value="KIY67585.1"/>
    <property type="molecule type" value="Genomic_DNA"/>
</dbReference>
<organism evidence="14 15">
    <name type="scientific">Cylindrobasidium torrendii FP15055 ss-10</name>
    <dbReference type="NCBI Taxonomy" id="1314674"/>
    <lineage>
        <taxon>Eukaryota</taxon>
        <taxon>Fungi</taxon>
        <taxon>Dikarya</taxon>
        <taxon>Basidiomycota</taxon>
        <taxon>Agaricomycotina</taxon>
        <taxon>Agaricomycetes</taxon>
        <taxon>Agaricomycetidae</taxon>
        <taxon>Agaricales</taxon>
        <taxon>Marasmiineae</taxon>
        <taxon>Physalacriaceae</taxon>
        <taxon>Cylindrobasidium</taxon>
    </lineage>
</organism>
<sequence length="1994" mass="226698">MAAPLAALSSLTINDDGPSTMFMNGTHGISEHDVSKLKSYARSLPYSVDGSAKMLELLDFIIRRISQTVEARDYDVGLLQWDSMLSYYVSMLKYPIPKDRRVALARLYFHVCTIPGLSTQMVATCSDAFKLLTKSKKQISIDDLRLPWKPVYDILSRDLFLSRRQFEYTQLSWCMGYIAENARRFFHPASVNDMLSIFLPKINGTDLDSVLSSQYYLLTFLPLTHPQSYLPMLLRMWESMNSYAYDDRMLSFLSKLSELHVAPDASDPRKLSEIPDDEQSEGETRPKWGGEGSSDEYAWSGIYKDVGIFTEHEWGLIMCKCLASMEIPLADAGSLTTGPSADNQMGFEIGRLPKANWRIPSLARIIVYSISPDGTPSPGSNAPTPFMTPMPSGMNTPQIQSSTAGEYLGIPLGRSGQFSKGKTYLAGSRALDSLAKLIASTESFFHPSNSGAWTSDLSAFIKYVVYDFNKRWHEEQQSDCKTPKNRRLTREMKRALVKSLRTVALLAMFSQDSSTVANIQSCLKSMSVMEPDLILGPVLERAVPSLEALVETQRTIAVIKALGAVAPAIVSREVYYPGAKHLVPILQLLIPGIDLNDPSKTLCTTSFLVEISQYIKFGDLTLGDEPPRTADDIDGGMAVDDSPMLSFGKDEFLNMMASEEPRLSNAEEDALLKDTTGSFADWVSSFIRRVIMLLENLPDEGPSGTAGGATEVQVVDAVTGACSQICVHLSEPLFDLVLNMVFDYASTNVRPNAVRAIHQLVECIANADPVKTIAKFLPFCARNIRSELENGASSLRTTASSAPRPSDATLHWNLAILRGTVYNDGRALLPHQDEFMSLLKLLHNKNLSKRGFSWTGKMLASMLLTLTHTYPLENKFVNPSEWSSDEFKWNHHRHWGKLYRPDEVVITWHVPNDEEIEFALNVFREIIEPTLGKLEDLLKPGRARDAIWRNDFCRHLSIVRNAFSGIPTLAREYMTDEEIRQSTETSDIIDEIPEMLASVPPKNAGFCLTEPSDPRYQYVQNLRKRFGTFLHSASVSLRQQGEENTVDAVQMLIRSFRVYLLEYGDSRDSFYLNEEQFNSEKNVARQHARQKVWPRAVYVRRARYLHAGRLRWNSLERRRGIVEDNLIDDLVEWSMWHYAVIREVSQSLLESMTGIYDGVRRRALPVLYKALEPGTEDDRMKGALWTLNYPSFGRYAIGEPKLAAVFLPILLRCQHNEKPSIQDCVSAVTENCVNTFIEPNYLGYSVDWPSVTKAVQALQAILPPDPTNDEIVRRCTDSRAERVVGMNKAADISNAEVMRIATSSSTHWRYEISAIRCLRTLIRRDEPIKPEQIKYFVERSHHTHPSVRYYAQRGVMKSLRNIKLRTHCSTPVDLFLGRHKNPLKDQLPVEPSHKLTLQCLQEFKAPLNGHLQQKRFLDNFMEGWLAWDKTLTVYRAPDKTQSTFEPWDPTCQAAIEALREMACDEAYWKKLAIYFSEENHELAMTQDNVSCVKSIFQVLGIAPLSALRPILEELLADKDQDKQRAAAELLAGILGGSKHWPLVQQDELWEWWTPYVAKLSGNLKSDTLLIWTSFFEYVFFRKDPRRVQVLVDQVLSEFRSLDFNTELSFDVIKVLSLFRAWYEGMGWKAAPWVDECLDRYWAELHSEHDDVRAYIGEFLSFSDKVKWAPRPTVPSPSVFVKECRILPVEFDIMGMRGTYHKGRIMQLVQDFKIWRKERIPGVRAFQSKYDRVGIMICKWLFQSAHDTHAICIFDYILPLMPELFRFTEVNDNNELANVANILLVRMCGVTPPRVLINPLLDSIFDAIRSSPSWRVRLKALPLVQVFYFRQVPLISDPKVVEILEVLVTCLDDEVVEVREMAATTLSGIIRLSPKRSVLTLKDRFVKLLKNSHIPHSRQDAGYNAAIRRRHAAILGICALVDSYPYTVEKWMPDLLTNVLAEHTYDPLPIATTVRKCASNFKRTHQDTWHEDCKRFTDDQLSALSTLLTGSSYYA</sequence>
<evidence type="ECO:0000256" key="9">
    <source>
        <dbReference type="PROSITE-ProRule" id="PRU00103"/>
    </source>
</evidence>
<dbReference type="OrthoDB" id="17907at2759"/>
<feature type="domain" description="Proteasome activator Blm10 middle HEAT repeats region" evidence="12">
    <location>
        <begin position="434"/>
        <end position="969"/>
    </location>
</feature>
<dbReference type="InterPro" id="IPR055455">
    <property type="entry name" value="HEAT_PSME4"/>
</dbReference>
<dbReference type="PANTHER" id="PTHR32170">
    <property type="entry name" value="PROTEASOME ACTIVATOR COMPLEX SUBUNIT 4"/>
    <property type="match status" value="1"/>
</dbReference>
<name>A0A0D7BBG2_9AGAR</name>
<protein>
    <recommendedName>
        <fullName evidence="16">ARM repeat-containing protein</fullName>
    </recommendedName>
</protein>
<keyword evidence="6" id="KW-0227">DNA damage</keyword>
<dbReference type="GO" id="GO:0016607">
    <property type="term" value="C:nuclear speck"/>
    <property type="evidence" value="ECO:0007669"/>
    <property type="project" value="UniProtKB-SubCell"/>
</dbReference>
<dbReference type="SUPFAM" id="SSF48371">
    <property type="entry name" value="ARM repeat"/>
    <property type="match status" value="2"/>
</dbReference>
<dbReference type="Proteomes" id="UP000054007">
    <property type="component" value="Unassembled WGS sequence"/>
</dbReference>
<dbReference type="STRING" id="1314674.A0A0D7BBG2"/>
<dbReference type="GO" id="GO:0006281">
    <property type="term" value="P:DNA repair"/>
    <property type="evidence" value="ECO:0007669"/>
    <property type="project" value="UniProtKB-KW"/>
</dbReference>
<dbReference type="InterPro" id="IPR021843">
    <property type="entry name" value="PSME4_C"/>
</dbReference>